<dbReference type="GO" id="GO:0003735">
    <property type="term" value="F:structural constituent of ribosome"/>
    <property type="evidence" value="ECO:0007669"/>
    <property type="project" value="UniProtKB-UniRule"/>
</dbReference>
<dbReference type="PROSITE" id="PS50881">
    <property type="entry name" value="S5_DSRBD"/>
    <property type="match status" value="1"/>
</dbReference>
<dbReference type="PANTHER" id="PTHR48277:SF1">
    <property type="entry name" value="MITOCHONDRIAL RIBOSOMAL PROTEIN S5"/>
    <property type="match status" value="1"/>
</dbReference>
<feature type="domain" description="S5 DRBM" evidence="10">
    <location>
        <begin position="18"/>
        <end position="81"/>
    </location>
</feature>
<keyword evidence="3 7" id="KW-0694">RNA-binding</keyword>
<sequence length="186" mass="20120">MANTSRFSKPRQQRTDEFDQVIVDIARVTRVMAGGKRMRFRACVLVGDRKGRVGTAVAKGADVTLAVNKAATKARKQLINVPVVRETIPHRVDCKFGAARVMIKPAPKGTGVIAGGAMRLVFDLAGISNVVAKSLGSKNKINNVRATIEALKRLKHVEVKQPVGQKKQPKTDAPQPQPAVAIEQQP</sequence>
<dbReference type="InterPro" id="IPR018192">
    <property type="entry name" value="Ribosomal_uS5_N_CS"/>
</dbReference>
<dbReference type="InterPro" id="IPR005712">
    <property type="entry name" value="Ribosomal_uS5_bac-type"/>
</dbReference>
<evidence type="ECO:0000256" key="8">
    <source>
        <dbReference type="RuleBase" id="RU003823"/>
    </source>
</evidence>
<comment type="function">
    <text evidence="7">With S4 and S12 plays an important role in translational accuracy.</text>
</comment>
<dbReference type="Pfam" id="PF03719">
    <property type="entry name" value="Ribosomal_S5_C"/>
    <property type="match status" value="1"/>
</dbReference>
<dbReference type="GO" id="GO:0015935">
    <property type="term" value="C:small ribosomal subunit"/>
    <property type="evidence" value="ECO:0007669"/>
    <property type="project" value="InterPro"/>
</dbReference>
<dbReference type="InterPro" id="IPR005324">
    <property type="entry name" value="Ribosomal_uS5_C"/>
</dbReference>
<dbReference type="Proteomes" id="UP000177310">
    <property type="component" value="Unassembled WGS sequence"/>
</dbReference>
<name>A0A1G1YJN3_9BACT</name>
<evidence type="ECO:0000259" key="10">
    <source>
        <dbReference type="PROSITE" id="PS50881"/>
    </source>
</evidence>
<dbReference type="Gene3D" id="3.30.230.10">
    <property type="match status" value="1"/>
</dbReference>
<evidence type="ECO:0000313" key="12">
    <source>
        <dbReference type="Proteomes" id="UP000177310"/>
    </source>
</evidence>
<dbReference type="Pfam" id="PF00333">
    <property type="entry name" value="Ribosomal_S5"/>
    <property type="match status" value="1"/>
</dbReference>
<evidence type="ECO:0000313" key="11">
    <source>
        <dbReference type="EMBL" id="OGY52491.1"/>
    </source>
</evidence>
<dbReference type="GO" id="GO:0006412">
    <property type="term" value="P:translation"/>
    <property type="evidence" value="ECO:0007669"/>
    <property type="project" value="UniProtKB-UniRule"/>
</dbReference>
<comment type="function">
    <text evidence="7">Located at the back of the 30S subunit body where it stabilizes the conformation of the head with respect to the body.</text>
</comment>
<evidence type="ECO:0000256" key="5">
    <source>
        <dbReference type="ARBA" id="ARBA00023274"/>
    </source>
</evidence>
<evidence type="ECO:0000256" key="1">
    <source>
        <dbReference type="ARBA" id="ARBA00008945"/>
    </source>
</evidence>
<dbReference type="Gene3D" id="3.30.160.20">
    <property type="match status" value="1"/>
</dbReference>
<keyword evidence="4 7" id="KW-0689">Ribosomal protein</keyword>
<dbReference type="STRING" id="1797542.A3J59_01935"/>
<dbReference type="HAMAP" id="MF_01307_B">
    <property type="entry name" value="Ribosomal_uS5_B"/>
    <property type="match status" value="1"/>
</dbReference>
<dbReference type="GO" id="GO:0005737">
    <property type="term" value="C:cytoplasm"/>
    <property type="evidence" value="ECO:0007669"/>
    <property type="project" value="UniProtKB-ARBA"/>
</dbReference>
<comment type="caution">
    <text evidence="11">The sequence shown here is derived from an EMBL/GenBank/DDBJ whole genome shotgun (WGS) entry which is preliminary data.</text>
</comment>
<dbReference type="InterPro" id="IPR013810">
    <property type="entry name" value="Ribosomal_uS5_N"/>
</dbReference>
<organism evidence="11 12">
    <name type="scientific">Candidatus Buchananbacteria bacterium RIFCSPHIGHO2_02_FULL_56_16</name>
    <dbReference type="NCBI Taxonomy" id="1797542"/>
    <lineage>
        <taxon>Bacteria</taxon>
        <taxon>Candidatus Buchananiibacteriota</taxon>
    </lineage>
</organism>
<proteinExistence type="inferred from homology"/>
<dbReference type="NCBIfam" id="TIGR01021">
    <property type="entry name" value="rpsE_bact"/>
    <property type="match status" value="1"/>
</dbReference>
<keyword evidence="2 7" id="KW-0699">rRNA-binding</keyword>
<evidence type="ECO:0000256" key="7">
    <source>
        <dbReference type="HAMAP-Rule" id="MF_01307"/>
    </source>
</evidence>
<dbReference type="GO" id="GO:0019843">
    <property type="term" value="F:rRNA binding"/>
    <property type="evidence" value="ECO:0007669"/>
    <property type="project" value="UniProtKB-UniRule"/>
</dbReference>
<dbReference type="SUPFAM" id="SSF54768">
    <property type="entry name" value="dsRNA-binding domain-like"/>
    <property type="match status" value="1"/>
</dbReference>
<comment type="subunit">
    <text evidence="7">Part of the 30S ribosomal subunit. Contacts proteins S4 and S8.</text>
</comment>
<gene>
    <name evidence="7" type="primary">rpsE</name>
    <name evidence="11" type="ORF">A3J59_01935</name>
</gene>
<dbReference type="AlphaFoldDB" id="A0A1G1YJN3"/>
<dbReference type="InterPro" id="IPR014721">
    <property type="entry name" value="Ribsml_uS5_D2-typ_fold_subgr"/>
</dbReference>
<dbReference type="InterPro" id="IPR000851">
    <property type="entry name" value="Ribosomal_uS5"/>
</dbReference>
<evidence type="ECO:0000256" key="9">
    <source>
        <dbReference type="SAM" id="MobiDB-lite"/>
    </source>
</evidence>
<dbReference type="PANTHER" id="PTHR48277">
    <property type="entry name" value="MITOCHONDRIAL RIBOSOMAL PROTEIN S5"/>
    <property type="match status" value="1"/>
</dbReference>
<reference evidence="11 12" key="1">
    <citation type="journal article" date="2016" name="Nat. Commun.">
        <title>Thousands of microbial genomes shed light on interconnected biogeochemical processes in an aquifer system.</title>
        <authorList>
            <person name="Anantharaman K."/>
            <person name="Brown C.T."/>
            <person name="Hug L.A."/>
            <person name="Sharon I."/>
            <person name="Castelle C.J."/>
            <person name="Probst A.J."/>
            <person name="Thomas B.C."/>
            <person name="Singh A."/>
            <person name="Wilkins M.J."/>
            <person name="Karaoz U."/>
            <person name="Brodie E.L."/>
            <person name="Williams K.H."/>
            <person name="Hubbard S.S."/>
            <person name="Banfield J.F."/>
        </authorList>
    </citation>
    <scope>NUCLEOTIDE SEQUENCE [LARGE SCALE GENOMIC DNA]</scope>
</reference>
<evidence type="ECO:0000256" key="6">
    <source>
        <dbReference type="ARBA" id="ARBA00035255"/>
    </source>
</evidence>
<protein>
    <recommendedName>
        <fullName evidence="6 7">Small ribosomal subunit protein uS5</fullName>
    </recommendedName>
</protein>
<comment type="domain">
    <text evidence="7">The N-terminal domain interacts with the head of the 30S subunit; the C-terminal domain interacts with the body and contacts protein S4. The interaction surface between S4 and S5 is involved in control of translational fidelity.</text>
</comment>
<dbReference type="PROSITE" id="PS00585">
    <property type="entry name" value="RIBOSOMAL_S5"/>
    <property type="match status" value="1"/>
</dbReference>
<evidence type="ECO:0000256" key="4">
    <source>
        <dbReference type="ARBA" id="ARBA00022980"/>
    </source>
</evidence>
<dbReference type="FunFam" id="3.30.230.10:FF:000002">
    <property type="entry name" value="30S ribosomal protein S5"/>
    <property type="match status" value="1"/>
</dbReference>
<keyword evidence="5 7" id="KW-0687">Ribonucleoprotein</keyword>
<comment type="similarity">
    <text evidence="1 7 8">Belongs to the universal ribosomal protein uS5 family.</text>
</comment>
<dbReference type="SUPFAM" id="SSF54211">
    <property type="entry name" value="Ribosomal protein S5 domain 2-like"/>
    <property type="match status" value="1"/>
</dbReference>
<dbReference type="EMBL" id="MHIL01000002">
    <property type="protein sequence ID" value="OGY52491.1"/>
    <property type="molecule type" value="Genomic_DNA"/>
</dbReference>
<dbReference type="InterPro" id="IPR020568">
    <property type="entry name" value="Ribosomal_Su5_D2-typ_SF"/>
</dbReference>
<evidence type="ECO:0000256" key="2">
    <source>
        <dbReference type="ARBA" id="ARBA00022730"/>
    </source>
</evidence>
<accession>A0A1G1YJN3</accession>
<evidence type="ECO:0000256" key="3">
    <source>
        <dbReference type="ARBA" id="ARBA00022884"/>
    </source>
</evidence>
<feature type="region of interest" description="Disordered" evidence="9">
    <location>
        <begin position="159"/>
        <end position="186"/>
    </location>
</feature>